<comment type="caution">
    <text evidence="2">The sequence shown here is derived from an EMBL/GenBank/DDBJ whole genome shotgun (WGS) entry which is preliminary data.</text>
</comment>
<proteinExistence type="predicted"/>
<protein>
    <submittedName>
        <fullName evidence="2">Uncharacterized protein</fullName>
    </submittedName>
</protein>
<feature type="region of interest" description="Disordered" evidence="1">
    <location>
        <begin position="1"/>
        <end position="20"/>
    </location>
</feature>
<evidence type="ECO:0000256" key="1">
    <source>
        <dbReference type="SAM" id="MobiDB-lite"/>
    </source>
</evidence>
<feature type="region of interest" description="Disordered" evidence="1">
    <location>
        <begin position="61"/>
        <end position="83"/>
    </location>
</feature>
<organism evidence="2 3">
    <name type="scientific">Oryza meyeriana var. granulata</name>
    <dbReference type="NCBI Taxonomy" id="110450"/>
    <lineage>
        <taxon>Eukaryota</taxon>
        <taxon>Viridiplantae</taxon>
        <taxon>Streptophyta</taxon>
        <taxon>Embryophyta</taxon>
        <taxon>Tracheophyta</taxon>
        <taxon>Spermatophyta</taxon>
        <taxon>Magnoliopsida</taxon>
        <taxon>Liliopsida</taxon>
        <taxon>Poales</taxon>
        <taxon>Poaceae</taxon>
        <taxon>BOP clade</taxon>
        <taxon>Oryzoideae</taxon>
        <taxon>Oryzeae</taxon>
        <taxon>Oryzinae</taxon>
        <taxon>Oryza</taxon>
        <taxon>Oryza meyeriana</taxon>
    </lineage>
</organism>
<sequence>MEEFRSLWPRKPRKNSTKYETCVHIPSPRQARAETYVGEPRKSKEPDCYVTRRRSKFLDHHGGLTFHDAGNHIQEDLIRKDDT</sequence>
<dbReference type="EMBL" id="SPHZ02000001">
    <property type="protein sequence ID" value="KAF0934052.1"/>
    <property type="molecule type" value="Genomic_DNA"/>
</dbReference>
<dbReference type="Proteomes" id="UP000479710">
    <property type="component" value="Unassembled WGS sequence"/>
</dbReference>
<reference evidence="2 3" key="1">
    <citation type="submission" date="2019-11" db="EMBL/GenBank/DDBJ databases">
        <title>Whole genome sequence of Oryza granulata.</title>
        <authorList>
            <person name="Li W."/>
        </authorList>
    </citation>
    <scope>NUCLEOTIDE SEQUENCE [LARGE SCALE GENOMIC DNA]</scope>
    <source>
        <strain evidence="3">cv. Menghai</strain>
        <tissue evidence="2">Leaf</tissue>
    </source>
</reference>
<keyword evidence="3" id="KW-1185">Reference proteome</keyword>
<evidence type="ECO:0000313" key="2">
    <source>
        <dbReference type="EMBL" id="KAF0934052.1"/>
    </source>
</evidence>
<dbReference type="AlphaFoldDB" id="A0A6G1FBA0"/>
<feature type="compositionally biased region" description="Basic and acidic residues" evidence="1">
    <location>
        <begin position="69"/>
        <end position="83"/>
    </location>
</feature>
<accession>A0A6G1FBA0</accession>
<name>A0A6G1FBA0_9ORYZ</name>
<gene>
    <name evidence="2" type="ORF">E2562_022729</name>
</gene>
<evidence type="ECO:0000313" key="3">
    <source>
        <dbReference type="Proteomes" id="UP000479710"/>
    </source>
</evidence>